<dbReference type="Proteomes" id="UP001162131">
    <property type="component" value="Unassembled WGS sequence"/>
</dbReference>
<dbReference type="AlphaFoldDB" id="A0AAU9IYX7"/>
<evidence type="ECO:0000256" key="1">
    <source>
        <dbReference type="ARBA" id="ARBA00004141"/>
    </source>
</evidence>
<gene>
    <name evidence="6" type="ORF">BSTOLATCC_MIC22177</name>
</gene>
<sequence length="144" mass="16762">MVGQTFDDKRLSYAMMIASIACSSAMILIGVLFFVFWLIDDFVEFMLSIYVILFGILGILSEFTIEFISTYFSFMKKYISKGFYYIFMGTIIITWGEWWVLLASVLNIFLGILYIIFFFMLKSKLKDQEDPQKPASPEEVSQAY</sequence>
<dbReference type="PANTHER" id="PTHR28128:SF1">
    <property type="entry name" value="GOLGI APPARATUS MEMBRANE PROTEIN TVP15"/>
    <property type="match status" value="1"/>
</dbReference>
<protein>
    <recommendedName>
        <fullName evidence="8">COPI associated protein</fullName>
    </recommendedName>
</protein>
<evidence type="ECO:0000256" key="5">
    <source>
        <dbReference type="SAM" id="Phobius"/>
    </source>
</evidence>
<feature type="transmembrane region" description="Helical" evidence="5">
    <location>
        <begin position="45"/>
        <end position="66"/>
    </location>
</feature>
<feature type="transmembrane region" description="Helical" evidence="5">
    <location>
        <begin position="101"/>
        <end position="121"/>
    </location>
</feature>
<evidence type="ECO:0000256" key="2">
    <source>
        <dbReference type="ARBA" id="ARBA00022692"/>
    </source>
</evidence>
<feature type="transmembrane region" description="Helical" evidence="5">
    <location>
        <begin position="78"/>
        <end position="95"/>
    </location>
</feature>
<dbReference type="PANTHER" id="PTHR28128">
    <property type="entry name" value="GOLGI APPARATUS MEMBRANE PROTEIN TVP15"/>
    <property type="match status" value="1"/>
</dbReference>
<organism evidence="6 7">
    <name type="scientific">Blepharisma stoltei</name>
    <dbReference type="NCBI Taxonomy" id="1481888"/>
    <lineage>
        <taxon>Eukaryota</taxon>
        <taxon>Sar</taxon>
        <taxon>Alveolata</taxon>
        <taxon>Ciliophora</taxon>
        <taxon>Postciliodesmatophora</taxon>
        <taxon>Heterotrichea</taxon>
        <taxon>Heterotrichida</taxon>
        <taxon>Blepharismidae</taxon>
        <taxon>Blepharisma</taxon>
    </lineage>
</organism>
<name>A0AAU9IYX7_9CILI</name>
<keyword evidence="3 5" id="KW-1133">Transmembrane helix</keyword>
<evidence type="ECO:0000256" key="4">
    <source>
        <dbReference type="ARBA" id="ARBA00023136"/>
    </source>
</evidence>
<dbReference type="InterPro" id="IPR013714">
    <property type="entry name" value="Golgi_TVP15"/>
</dbReference>
<proteinExistence type="predicted"/>
<evidence type="ECO:0000313" key="6">
    <source>
        <dbReference type="EMBL" id="CAG9318813.1"/>
    </source>
</evidence>
<dbReference type="Pfam" id="PF08507">
    <property type="entry name" value="COPI_assoc"/>
    <property type="match status" value="1"/>
</dbReference>
<evidence type="ECO:0000313" key="7">
    <source>
        <dbReference type="Proteomes" id="UP001162131"/>
    </source>
</evidence>
<accession>A0AAU9IYX7</accession>
<keyword evidence="4 5" id="KW-0472">Membrane</keyword>
<evidence type="ECO:0000256" key="3">
    <source>
        <dbReference type="ARBA" id="ARBA00022989"/>
    </source>
</evidence>
<keyword evidence="7" id="KW-1185">Reference proteome</keyword>
<feature type="transmembrane region" description="Helical" evidence="5">
    <location>
        <begin position="12"/>
        <end position="39"/>
    </location>
</feature>
<dbReference type="GO" id="GO:0016020">
    <property type="term" value="C:membrane"/>
    <property type="evidence" value="ECO:0007669"/>
    <property type="project" value="UniProtKB-SubCell"/>
</dbReference>
<comment type="subcellular location">
    <subcellularLocation>
        <location evidence="1">Membrane</location>
        <topology evidence="1">Multi-pass membrane protein</topology>
    </subcellularLocation>
</comment>
<reference evidence="6" key="1">
    <citation type="submission" date="2021-09" db="EMBL/GenBank/DDBJ databases">
        <authorList>
            <consortium name="AG Swart"/>
            <person name="Singh M."/>
            <person name="Singh A."/>
            <person name="Seah K."/>
            <person name="Emmerich C."/>
        </authorList>
    </citation>
    <scope>NUCLEOTIDE SEQUENCE</scope>
    <source>
        <strain evidence="6">ATCC30299</strain>
    </source>
</reference>
<keyword evidence="2 5" id="KW-0812">Transmembrane</keyword>
<evidence type="ECO:0008006" key="8">
    <source>
        <dbReference type="Google" id="ProtNLM"/>
    </source>
</evidence>
<dbReference type="EMBL" id="CAJZBQ010000021">
    <property type="protein sequence ID" value="CAG9318813.1"/>
    <property type="molecule type" value="Genomic_DNA"/>
</dbReference>
<comment type="caution">
    <text evidence="6">The sequence shown here is derived from an EMBL/GenBank/DDBJ whole genome shotgun (WGS) entry which is preliminary data.</text>
</comment>